<evidence type="ECO:0000256" key="3">
    <source>
        <dbReference type="ARBA" id="ARBA00005005"/>
    </source>
</evidence>
<evidence type="ECO:0000256" key="42">
    <source>
        <dbReference type="RuleBase" id="RU003707"/>
    </source>
</evidence>
<feature type="domain" description="3-hydroxyacyl-CoA dehydrogenase C-terminal" evidence="43">
    <location>
        <begin position="562"/>
        <end position="656"/>
    </location>
</feature>
<comment type="catalytic activity">
    <reaction evidence="33">
        <text>(3S)-3-hydroxydodecanoyl-CoA + NAD(+) = 3-oxododecanoyl-CoA + NADH + H(+)</text>
        <dbReference type="Rhea" id="RHEA:31179"/>
        <dbReference type="ChEBI" id="CHEBI:15378"/>
        <dbReference type="ChEBI" id="CHEBI:57540"/>
        <dbReference type="ChEBI" id="CHEBI:57945"/>
        <dbReference type="ChEBI" id="CHEBI:62558"/>
        <dbReference type="ChEBI" id="CHEBI:62615"/>
    </reaction>
    <physiologicalReaction direction="left-to-right" evidence="33">
        <dbReference type="Rhea" id="RHEA:31180"/>
    </physiologicalReaction>
</comment>
<evidence type="ECO:0000313" key="45">
    <source>
        <dbReference type="EMBL" id="KDR22191.1"/>
    </source>
</evidence>
<gene>
    <name evidence="45" type="ORF">L798_01797</name>
</gene>
<evidence type="ECO:0000256" key="41">
    <source>
        <dbReference type="PIRSR" id="PIRSR612803-2"/>
    </source>
</evidence>
<evidence type="ECO:0000256" key="26">
    <source>
        <dbReference type="ARBA" id="ARBA00050446"/>
    </source>
</evidence>
<comment type="similarity">
    <text evidence="42">Belongs to the enoyl-CoA hydratase/isomerase family.</text>
</comment>
<dbReference type="Gene3D" id="1.10.1040.50">
    <property type="match status" value="1"/>
</dbReference>
<dbReference type="GO" id="GO:0016507">
    <property type="term" value="C:mitochondrial fatty acid beta-oxidation multienzyme complex"/>
    <property type="evidence" value="ECO:0007669"/>
    <property type="project" value="InterPro"/>
</dbReference>
<keyword evidence="46" id="KW-1185">Reference proteome</keyword>
<evidence type="ECO:0000313" key="46">
    <source>
        <dbReference type="Proteomes" id="UP000027135"/>
    </source>
</evidence>
<dbReference type="InterPro" id="IPR008927">
    <property type="entry name" value="6-PGluconate_DH-like_C_sf"/>
</dbReference>
<dbReference type="OrthoDB" id="10004768at2759"/>
<accession>A0A067REB8</accession>
<keyword evidence="12" id="KW-0809">Transit peptide</keyword>
<keyword evidence="18" id="KW-0472">Membrane</keyword>
<evidence type="ECO:0000256" key="5">
    <source>
        <dbReference type="ARBA" id="ARBA00008750"/>
    </source>
</evidence>
<evidence type="ECO:0000256" key="9">
    <source>
        <dbReference type="ARBA" id="ARBA00022679"/>
    </source>
</evidence>
<dbReference type="NCBIfam" id="TIGR02441">
    <property type="entry name" value="fa_ox_alpha_mit"/>
    <property type="match status" value="1"/>
</dbReference>
<dbReference type="PANTHER" id="PTHR43612">
    <property type="entry name" value="TRIFUNCTIONAL ENZYME SUBUNIT ALPHA"/>
    <property type="match status" value="1"/>
</dbReference>
<keyword evidence="8" id="KW-0597">Phosphoprotein</keyword>
<comment type="catalytic activity">
    <reaction evidence="24">
        <text>a (3S)-3-hydroxyacyl-CoA + NAD(+) = a 3-oxoacyl-CoA + NADH + H(+)</text>
        <dbReference type="Rhea" id="RHEA:22432"/>
        <dbReference type="ChEBI" id="CHEBI:15378"/>
        <dbReference type="ChEBI" id="CHEBI:57318"/>
        <dbReference type="ChEBI" id="CHEBI:57540"/>
        <dbReference type="ChEBI" id="CHEBI:57945"/>
        <dbReference type="ChEBI" id="CHEBI:90726"/>
        <dbReference type="EC" id="1.1.1.35"/>
    </reaction>
</comment>
<dbReference type="Pfam" id="PF00725">
    <property type="entry name" value="3HCDH"/>
    <property type="match status" value="1"/>
</dbReference>
<dbReference type="InterPro" id="IPR036291">
    <property type="entry name" value="NAD(P)-bd_dom_sf"/>
</dbReference>
<keyword evidence="13" id="KW-0007">Acetylation</keyword>
<dbReference type="FunFam" id="1.10.1040.50:FF:000002">
    <property type="entry name" value="Trifunctional enzyme subunit alpha, mitochondrial"/>
    <property type="match status" value="1"/>
</dbReference>
<comment type="catalytic activity">
    <reaction evidence="22">
        <text>(3S)-hydroxyhexadecanoyl-CoA + NAD(+) = 3-oxohexadecanoyl-CoA + NADH + H(+)</text>
        <dbReference type="Rhea" id="RHEA:31159"/>
        <dbReference type="ChEBI" id="CHEBI:15378"/>
        <dbReference type="ChEBI" id="CHEBI:57349"/>
        <dbReference type="ChEBI" id="CHEBI:57540"/>
        <dbReference type="ChEBI" id="CHEBI:57945"/>
        <dbReference type="ChEBI" id="CHEBI:62613"/>
    </reaction>
    <physiologicalReaction direction="left-to-right" evidence="22">
        <dbReference type="Rhea" id="RHEA:31160"/>
    </physiologicalReaction>
</comment>
<keyword evidence="14" id="KW-0560">Oxidoreductase</keyword>
<dbReference type="GO" id="GO:0006635">
    <property type="term" value="P:fatty acid beta-oxidation"/>
    <property type="evidence" value="ECO:0007669"/>
    <property type="project" value="UniProtKB-UniPathway"/>
</dbReference>
<sequence length="780" mass="84118">MATCRCMGALSRISKMNVNMLRYQGLKISRLYATPAAALATKPSHLSASQSVSSVQHLRSKINENVFVITLDTPGSKVNTLGEDVMYEMEQMLKKVESDPNIHAAVLVSGKPGCFIAGADIGMFESLKTVQEFTAVSRTGQNILGLIEKSKKPIVAAIQGSCLGGGLEVALACHYRIAVKDRKTGLGLPEVMLGLLPGAGGTQRLPRLIAVPSAIDMALTGRTVPADRAKRLGLVDVLVSPLGPGLDTPERRTLQYLEEVSVAIAKDIASGKLKVNRKKKPLTQTLLDFGLTFNWVRNLVFGQAKKQVLKLSGGFYPAPLRILDVIRTGLEKGPHAGYEAESVAFGELAMTPQSRGLVGLFRGQTECKKNRFGVPKQNIKTIAVVGAGLMGAGIAQVSVDKGYSVILKDANQGGLDRGLGQIQDGLEKGVKRKKISVVERDRYLANLDTTLSYKNFKNVDLVIEAVFEDLKMKHRVVKEIEQCTPTHCVIATNTSALPIAEIAKASKNPEKLVGMHYFSPVDKMQLLEVITTDKTSQDTAAAAVDVGLKQGKVVITVKDGPGFYTTRILSAMLAEGIRLLQEDVDPKELDKLTKSFGFPVGAATLADEVGIDVAAHIAQDLSKVFGPRFAGGDINILKDMVQAGFLGRKSSKGCFVYEGASKNRDVNPGTLDILSKYKVEPKGSRSVEDLQLRMVSRFVNEAILCLQEGILDNPLEGDVGAVFGLGFPPFTGGPFRWVDGYGAGTLANKMLEFEKDYGAPFKPCDLLLDHAKNSGKKFHH</sequence>
<dbReference type="OMA" id="ESTTIRW"/>
<evidence type="ECO:0000256" key="12">
    <source>
        <dbReference type="ARBA" id="ARBA00022946"/>
    </source>
</evidence>
<dbReference type="EMBL" id="KK852514">
    <property type="protein sequence ID" value="KDR22191.1"/>
    <property type="molecule type" value="Genomic_DNA"/>
</dbReference>
<evidence type="ECO:0000256" key="4">
    <source>
        <dbReference type="ARBA" id="ARBA00007005"/>
    </source>
</evidence>
<dbReference type="FunFam" id="3.90.226.10:FF:000011">
    <property type="entry name" value="Fatty acid oxidation complex subunit alpha"/>
    <property type="match status" value="1"/>
</dbReference>
<evidence type="ECO:0000256" key="14">
    <source>
        <dbReference type="ARBA" id="ARBA00023002"/>
    </source>
</evidence>
<comment type="subcellular location">
    <subcellularLocation>
        <location evidence="2">Mitochondrion inner membrane</location>
    </subcellularLocation>
</comment>
<evidence type="ECO:0000256" key="16">
    <source>
        <dbReference type="ARBA" id="ARBA00023098"/>
    </source>
</evidence>
<evidence type="ECO:0000256" key="33">
    <source>
        <dbReference type="ARBA" id="ARBA00052945"/>
    </source>
</evidence>
<feature type="site" description="Important for hydroxyacyl-coenzyme A dehydrogenase activity" evidence="41">
    <location>
        <position position="516"/>
    </location>
</feature>
<dbReference type="InterPro" id="IPR029045">
    <property type="entry name" value="ClpP/crotonase-like_dom_sf"/>
</dbReference>
<keyword evidence="9" id="KW-0808">Transferase</keyword>
<dbReference type="InterPro" id="IPR012803">
    <property type="entry name" value="Fa_ox_alpha_mit"/>
</dbReference>
<dbReference type="InterPro" id="IPR018376">
    <property type="entry name" value="Enoyl-CoA_hyd/isom_CS"/>
</dbReference>
<comment type="catalytic activity">
    <reaction evidence="30">
        <text>(3S)-3-hydroxydodecanoyl-CoA = (2E)-dodecenoyl-CoA + H2O</text>
        <dbReference type="Rhea" id="RHEA:31075"/>
        <dbReference type="ChEBI" id="CHEBI:15377"/>
        <dbReference type="ChEBI" id="CHEBI:57330"/>
        <dbReference type="ChEBI" id="CHEBI:62558"/>
    </reaction>
    <physiologicalReaction direction="right-to-left" evidence="30">
        <dbReference type="Rhea" id="RHEA:31077"/>
    </physiologicalReaction>
</comment>
<dbReference type="GO" id="GO:0016740">
    <property type="term" value="F:transferase activity"/>
    <property type="evidence" value="ECO:0007669"/>
    <property type="project" value="UniProtKB-KW"/>
</dbReference>
<evidence type="ECO:0000256" key="2">
    <source>
        <dbReference type="ARBA" id="ARBA00004273"/>
    </source>
</evidence>
<feature type="site" description="Important for long-chain enoyl-CoA hydratase activity" evidence="41">
    <location>
        <position position="190"/>
    </location>
</feature>
<dbReference type="FunCoup" id="A0A067REB8">
    <property type="interactions" value="1325"/>
</dbReference>
<keyword evidence="17" id="KW-0496">Mitochondrion</keyword>
<evidence type="ECO:0000256" key="32">
    <source>
        <dbReference type="ARBA" id="ARBA00052860"/>
    </source>
</evidence>
<evidence type="ECO:0000256" key="21">
    <source>
        <dbReference type="ARBA" id="ARBA00035854"/>
    </source>
</evidence>
<evidence type="ECO:0000256" key="13">
    <source>
        <dbReference type="ARBA" id="ARBA00022990"/>
    </source>
</evidence>
<evidence type="ECO:0000256" key="10">
    <source>
        <dbReference type="ARBA" id="ARBA00022792"/>
    </source>
</evidence>
<evidence type="ECO:0000256" key="17">
    <source>
        <dbReference type="ARBA" id="ARBA00023128"/>
    </source>
</evidence>
<dbReference type="CDD" id="cd06558">
    <property type="entry name" value="crotonase-like"/>
    <property type="match status" value="1"/>
</dbReference>
<evidence type="ECO:0000256" key="30">
    <source>
        <dbReference type="ARBA" id="ARBA00052711"/>
    </source>
</evidence>
<dbReference type="Pfam" id="PF02737">
    <property type="entry name" value="3HCDH_N"/>
    <property type="match status" value="1"/>
</dbReference>
<keyword evidence="15" id="KW-0520">NAD</keyword>
<evidence type="ECO:0000256" key="35">
    <source>
        <dbReference type="ARBA" id="ARBA00062153"/>
    </source>
</evidence>
<feature type="domain" description="3-hydroxyacyl-CoA dehydrogenase NAD binding" evidence="44">
    <location>
        <begin position="381"/>
        <end position="559"/>
    </location>
</feature>
<evidence type="ECO:0000256" key="6">
    <source>
        <dbReference type="ARBA" id="ARBA00012076"/>
    </source>
</evidence>
<comment type="catalytic activity">
    <reaction evidence="31">
        <text>(3S)-hydroxytetradecanoyl-CoA + NAD(+) = 3-oxotetradecanoyl-CoA + NADH + H(+)</text>
        <dbReference type="Rhea" id="RHEA:31167"/>
        <dbReference type="ChEBI" id="CHEBI:15378"/>
        <dbReference type="ChEBI" id="CHEBI:57540"/>
        <dbReference type="ChEBI" id="CHEBI:57945"/>
        <dbReference type="ChEBI" id="CHEBI:62543"/>
        <dbReference type="ChEBI" id="CHEBI:62614"/>
    </reaction>
    <physiologicalReaction direction="left-to-right" evidence="31">
        <dbReference type="Rhea" id="RHEA:31168"/>
    </physiologicalReaction>
</comment>
<organism evidence="45 46">
    <name type="scientific">Zootermopsis nevadensis</name>
    <name type="common">Dampwood termite</name>
    <dbReference type="NCBI Taxonomy" id="136037"/>
    <lineage>
        <taxon>Eukaryota</taxon>
        <taxon>Metazoa</taxon>
        <taxon>Ecdysozoa</taxon>
        <taxon>Arthropoda</taxon>
        <taxon>Hexapoda</taxon>
        <taxon>Insecta</taxon>
        <taxon>Pterygota</taxon>
        <taxon>Neoptera</taxon>
        <taxon>Polyneoptera</taxon>
        <taxon>Dictyoptera</taxon>
        <taxon>Blattodea</taxon>
        <taxon>Blattoidea</taxon>
        <taxon>Termitoidae</taxon>
        <taxon>Termopsidae</taxon>
        <taxon>Zootermopsis</taxon>
    </lineage>
</organism>
<evidence type="ECO:0000256" key="22">
    <source>
        <dbReference type="ARBA" id="ARBA00047613"/>
    </source>
</evidence>
<feature type="site" description="Important for long-chain enoyl-CoA hydratase activity" evidence="41">
    <location>
        <position position="168"/>
    </location>
</feature>
<name>A0A067REB8_ZOONE</name>
<dbReference type="PANTHER" id="PTHR43612:SF3">
    <property type="entry name" value="TRIFUNCTIONAL ENZYME SUBUNIT ALPHA, MITOCHONDRIAL"/>
    <property type="match status" value="1"/>
</dbReference>
<dbReference type="GO" id="GO:0016509">
    <property type="term" value="F:long-chain (3S)-3-hydroxyacyl-CoA dehydrogenase (NAD+) activity"/>
    <property type="evidence" value="ECO:0007669"/>
    <property type="project" value="UniProtKB-EC"/>
</dbReference>
<comment type="catalytic activity">
    <reaction evidence="26">
        <text>a long-chain (3S)-3-hydroxy fatty acyl-CoA + NAD(+) = a long-chain 3-oxo-fatty acyl-CoA + NADH + H(+)</text>
        <dbReference type="Rhea" id="RHEA:52656"/>
        <dbReference type="ChEBI" id="CHEBI:15378"/>
        <dbReference type="ChEBI" id="CHEBI:57540"/>
        <dbReference type="ChEBI" id="CHEBI:57945"/>
        <dbReference type="ChEBI" id="CHEBI:136757"/>
        <dbReference type="ChEBI" id="CHEBI:136758"/>
        <dbReference type="EC" id="1.1.1.211"/>
    </reaction>
    <physiologicalReaction direction="left-to-right" evidence="26">
        <dbReference type="Rhea" id="RHEA:52657"/>
    </physiologicalReaction>
</comment>
<comment type="similarity">
    <text evidence="5">In the N-terminal section; belongs to the enoyl-CoA hydratase/isomerase family.</text>
</comment>
<evidence type="ECO:0000256" key="19">
    <source>
        <dbReference type="ARBA" id="ARBA00023239"/>
    </source>
</evidence>
<dbReference type="EC" id="4.2.1.17" evidence="6"/>
<keyword evidence="7" id="KW-0488">Methylation</keyword>
<dbReference type="Gene3D" id="3.90.226.10">
    <property type="entry name" value="2-enoyl-CoA Hydratase, Chain A, domain 1"/>
    <property type="match status" value="1"/>
</dbReference>
<keyword evidence="16" id="KW-0443">Lipid metabolism</keyword>
<evidence type="ECO:0000256" key="38">
    <source>
        <dbReference type="ARBA" id="ARBA00077617"/>
    </source>
</evidence>
<dbReference type="InterPro" id="IPR006108">
    <property type="entry name" value="3HC_DH_C"/>
</dbReference>
<evidence type="ECO:0000256" key="24">
    <source>
        <dbReference type="ARBA" id="ARBA00049556"/>
    </source>
</evidence>
<evidence type="ECO:0000256" key="36">
    <source>
        <dbReference type="ARBA" id="ARBA00066806"/>
    </source>
</evidence>
<dbReference type="InParanoid" id="A0A067REB8"/>
<evidence type="ECO:0000256" key="25">
    <source>
        <dbReference type="ARBA" id="ARBA00050222"/>
    </source>
</evidence>
<comment type="subunit">
    <text evidence="35">Heterotetramer of 2 alpha/HADHA and 2 beta/HADHB subunits; forms the mitochondrial trifunctional enzyme. Also purified as higher order heterooligomers including a 4 alpha/HADHA and 4 beta/HADHB heterooligomer which physiological significance remains unclear. The mitochondrial trifunctional enzyme interacts with MTLN.</text>
</comment>
<evidence type="ECO:0000256" key="15">
    <source>
        <dbReference type="ARBA" id="ARBA00023027"/>
    </source>
</evidence>
<feature type="active site" description="For hydroxyacyl-coenzyme A dehydrogenase activity" evidence="40">
    <location>
        <position position="528"/>
    </location>
</feature>
<evidence type="ECO:0000256" key="29">
    <source>
        <dbReference type="ARBA" id="ARBA00052224"/>
    </source>
</evidence>
<evidence type="ECO:0000256" key="7">
    <source>
        <dbReference type="ARBA" id="ARBA00022481"/>
    </source>
</evidence>
<comment type="catalytic activity">
    <reaction evidence="27">
        <text>a 4-saturated-(3S)-3-hydroxyacyl-CoA = a (3E)-enoyl-CoA + H2O</text>
        <dbReference type="Rhea" id="RHEA:20724"/>
        <dbReference type="ChEBI" id="CHEBI:15377"/>
        <dbReference type="ChEBI" id="CHEBI:58521"/>
        <dbReference type="ChEBI" id="CHEBI:137480"/>
        <dbReference type="EC" id="4.2.1.17"/>
    </reaction>
    <physiologicalReaction direction="right-to-left" evidence="27">
        <dbReference type="Rhea" id="RHEA:20726"/>
    </physiologicalReaction>
</comment>
<comment type="catalytic activity">
    <reaction evidence="25">
        <text>1'-[1,2-di-(9Z,12Z-octadecadienoyl)-sn-glycero-3-phospho]-3'-[1-(9Z,12Z-octadecadienoyl)-sn-glycero-3-phospho]-glycerol + (9Z,12Z)-octadecadienoyl-CoA = 1',3'-bis-[1,2-di-(9Z,12Z-octadecadienoyl)-sn-glycero-3-phospho]-glycerol + CoA</text>
        <dbReference type="Rhea" id="RHEA:43672"/>
        <dbReference type="ChEBI" id="CHEBI:57287"/>
        <dbReference type="ChEBI" id="CHEBI:57383"/>
        <dbReference type="ChEBI" id="CHEBI:83580"/>
        <dbReference type="ChEBI" id="CHEBI:83581"/>
    </reaction>
    <physiologicalReaction direction="left-to-right" evidence="25">
        <dbReference type="Rhea" id="RHEA:43673"/>
    </physiologicalReaction>
</comment>
<dbReference type="eggNOG" id="KOG1683">
    <property type="taxonomic scope" value="Eukaryota"/>
</dbReference>
<evidence type="ECO:0000256" key="27">
    <source>
        <dbReference type="ARBA" id="ARBA00051215"/>
    </source>
</evidence>
<evidence type="ECO:0000256" key="20">
    <source>
        <dbReference type="ARBA" id="ARBA00023268"/>
    </source>
</evidence>
<keyword evidence="20" id="KW-0511">Multifunctional enzyme</keyword>
<keyword evidence="10" id="KW-0999">Mitochondrion inner membrane</keyword>
<comment type="catalytic activity">
    <reaction evidence="23">
        <text>(3S)-hydroxydecanoyl-CoA + NAD(+) = 3-oxodecanoyl-CoA + NADH + H(+)</text>
        <dbReference type="Rhea" id="RHEA:31187"/>
        <dbReference type="ChEBI" id="CHEBI:15378"/>
        <dbReference type="ChEBI" id="CHEBI:57540"/>
        <dbReference type="ChEBI" id="CHEBI:57945"/>
        <dbReference type="ChEBI" id="CHEBI:62548"/>
        <dbReference type="ChEBI" id="CHEBI:62616"/>
    </reaction>
    <physiologicalReaction direction="left-to-right" evidence="23">
        <dbReference type="Rhea" id="RHEA:31188"/>
    </physiologicalReaction>
</comment>
<dbReference type="Pfam" id="PF00378">
    <property type="entry name" value="ECH_1"/>
    <property type="match status" value="1"/>
</dbReference>
<proteinExistence type="inferred from homology"/>
<dbReference type="PROSITE" id="PS00166">
    <property type="entry name" value="ENOYL_COA_HYDRATASE"/>
    <property type="match status" value="1"/>
</dbReference>
<dbReference type="FunFam" id="3.40.50.720:FF:000009">
    <property type="entry name" value="Fatty oxidation complex, alpha subunit"/>
    <property type="match status" value="1"/>
</dbReference>
<keyword evidence="11" id="KW-0276">Fatty acid metabolism</keyword>
<dbReference type="InterPro" id="IPR006176">
    <property type="entry name" value="3-OHacyl-CoA_DH_NAD-bd"/>
</dbReference>
<evidence type="ECO:0000256" key="11">
    <source>
        <dbReference type="ARBA" id="ARBA00022832"/>
    </source>
</evidence>
<keyword evidence="19" id="KW-0456">Lyase</keyword>
<comment type="catalytic activity">
    <reaction evidence="1">
        <text>(3S)-hydroxyhexadecanoyl-CoA = (2E)-hexadecenoyl-CoA + H2O</text>
        <dbReference type="Rhea" id="RHEA:31163"/>
        <dbReference type="ChEBI" id="CHEBI:15377"/>
        <dbReference type="ChEBI" id="CHEBI:61526"/>
        <dbReference type="ChEBI" id="CHEBI:62613"/>
    </reaction>
    <physiologicalReaction direction="right-to-left" evidence="1">
        <dbReference type="Rhea" id="RHEA:31165"/>
    </physiologicalReaction>
</comment>
<evidence type="ECO:0000256" key="39">
    <source>
        <dbReference type="ARBA" id="ARBA00083277"/>
    </source>
</evidence>
<comment type="similarity">
    <text evidence="4">In the central section; belongs to the 3-hydroxyacyl-CoA dehydrogenase family.</text>
</comment>
<dbReference type="EC" id="1.1.1.211" evidence="36"/>
<evidence type="ECO:0000259" key="44">
    <source>
        <dbReference type="Pfam" id="PF02737"/>
    </source>
</evidence>
<comment type="catalytic activity">
    <reaction evidence="21">
        <text>a (3S)-3-hydroxyacyl-CoA = a (2E)-enoyl-CoA + H2O</text>
        <dbReference type="Rhea" id="RHEA:16105"/>
        <dbReference type="ChEBI" id="CHEBI:15377"/>
        <dbReference type="ChEBI" id="CHEBI:57318"/>
        <dbReference type="ChEBI" id="CHEBI:58856"/>
        <dbReference type="EC" id="4.2.1.17"/>
    </reaction>
    <physiologicalReaction direction="right-to-left" evidence="21">
        <dbReference type="Rhea" id="RHEA:16107"/>
    </physiologicalReaction>
</comment>
<evidence type="ECO:0000256" key="8">
    <source>
        <dbReference type="ARBA" id="ARBA00022553"/>
    </source>
</evidence>
<evidence type="ECO:0000259" key="43">
    <source>
        <dbReference type="Pfam" id="PF00725"/>
    </source>
</evidence>
<dbReference type="STRING" id="136037.A0A067REB8"/>
<dbReference type="SUPFAM" id="SSF48179">
    <property type="entry name" value="6-phosphogluconate dehydrogenase C-terminal domain-like"/>
    <property type="match status" value="2"/>
</dbReference>
<evidence type="ECO:0000256" key="18">
    <source>
        <dbReference type="ARBA" id="ARBA00023136"/>
    </source>
</evidence>
<dbReference type="InterPro" id="IPR001753">
    <property type="entry name" value="Enoyl-CoA_hydra/iso"/>
</dbReference>
<dbReference type="Gene3D" id="3.40.50.720">
    <property type="entry name" value="NAD(P)-binding Rossmann-like Domain"/>
    <property type="match status" value="1"/>
</dbReference>
<evidence type="ECO:0000256" key="28">
    <source>
        <dbReference type="ARBA" id="ARBA00051877"/>
    </source>
</evidence>
<evidence type="ECO:0000256" key="37">
    <source>
        <dbReference type="ARBA" id="ARBA00068347"/>
    </source>
</evidence>
<dbReference type="InterPro" id="IPR050136">
    <property type="entry name" value="FA_oxidation_alpha_subunit"/>
</dbReference>
<evidence type="ECO:0000256" key="34">
    <source>
        <dbReference type="ARBA" id="ARBA00052989"/>
    </source>
</evidence>
<dbReference type="GO" id="GO:0005743">
    <property type="term" value="C:mitochondrial inner membrane"/>
    <property type="evidence" value="ECO:0007669"/>
    <property type="project" value="UniProtKB-SubCell"/>
</dbReference>
<comment type="catalytic activity">
    <reaction evidence="34">
        <text>1'-[1,2-di-(9Z,12Z-octadecadienoyl)-sn-glycero-3-phospho]-3'-[1-(9Z,12Z-octadecadienoyl)-sn-glycero-3-phospho]-glycerol + hexadecanoyl-CoA = 1'-[1,2-di-(9Z,12Z-octadecadienoyl)-sn-glycero-3-phospho]-3'-[1-(9Z,12Z-octadecadienoyl)-2-hexadecanoyl-sn-glycero-3-phospho]-glycerol + CoA</text>
        <dbReference type="Rhea" id="RHEA:43680"/>
        <dbReference type="ChEBI" id="CHEBI:57287"/>
        <dbReference type="ChEBI" id="CHEBI:57379"/>
        <dbReference type="ChEBI" id="CHEBI:83580"/>
        <dbReference type="ChEBI" id="CHEBI:83583"/>
    </reaction>
    <physiologicalReaction direction="left-to-right" evidence="34">
        <dbReference type="Rhea" id="RHEA:43681"/>
    </physiologicalReaction>
</comment>
<comment type="catalytic activity">
    <reaction evidence="29">
        <text>(3S)-hydroxyoctanoyl-CoA + NAD(+) = 3-oxooctanoyl-CoA + NADH + H(+)</text>
        <dbReference type="Rhea" id="RHEA:31195"/>
        <dbReference type="ChEBI" id="CHEBI:15378"/>
        <dbReference type="ChEBI" id="CHEBI:57540"/>
        <dbReference type="ChEBI" id="CHEBI:57945"/>
        <dbReference type="ChEBI" id="CHEBI:62617"/>
        <dbReference type="ChEBI" id="CHEBI:62619"/>
    </reaction>
    <physiologicalReaction direction="left-to-right" evidence="29">
        <dbReference type="Rhea" id="RHEA:31196"/>
    </physiologicalReaction>
</comment>
<comment type="pathway">
    <text evidence="3">Lipid metabolism; fatty acid beta-oxidation.</text>
</comment>
<dbReference type="UniPathway" id="UPA00659"/>
<evidence type="ECO:0000256" key="1">
    <source>
        <dbReference type="ARBA" id="ARBA00000469"/>
    </source>
</evidence>
<dbReference type="SUPFAM" id="SSF51735">
    <property type="entry name" value="NAD(P)-binding Rossmann-fold domains"/>
    <property type="match status" value="1"/>
</dbReference>
<dbReference type="SUPFAM" id="SSF52096">
    <property type="entry name" value="ClpP/crotonase"/>
    <property type="match status" value="1"/>
</dbReference>
<dbReference type="Proteomes" id="UP000027135">
    <property type="component" value="Unassembled WGS sequence"/>
</dbReference>
<protein>
    <recommendedName>
        <fullName evidence="37">Trifunctional enzyme subunit alpha, mitochondrial</fullName>
        <ecNumber evidence="36">1.1.1.211</ecNumber>
        <ecNumber evidence="6">4.2.1.17</ecNumber>
    </recommendedName>
    <alternativeName>
        <fullName evidence="38">Monolysocardiolipin acyltransferase</fullName>
    </alternativeName>
    <alternativeName>
        <fullName evidence="39">TP-alpha</fullName>
    </alternativeName>
</protein>
<comment type="catalytic activity">
    <reaction evidence="32">
        <text>1'-[1,2-di-(9Z,12Z-octadecadienoyl)-sn-glycero-3-phospho]-3'-[1-(9Z,12Z-octadecadienoyl)-sn-glycero-3-phospho]-glycerol + (9Z)-octadecenoyl-CoA = 1'-[1,2-di-(9Z,12Z-octadecadienoyl)-sn-glycero-3-phospho]-3'-[1-(9Z,12Z-octadecadienoyl)-2-(9Z-octadecenoyl)-sn-glycero-3-phospho]-glycerol + CoA</text>
        <dbReference type="Rhea" id="RHEA:43676"/>
        <dbReference type="ChEBI" id="CHEBI:57287"/>
        <dbReference type="ChEBI" id="CHEBI:57387"/>
        <dbReference type="ChEBI" id="CHEBI:83580"/>
        <dbReference type="ChEBI" id="CHEBI:83582"/>
    </reaction>
    <physiologicalReaction direction="left-to-right" evidence="32">
        <dbReference type="Rhea" id="RHEA:43677"/>
    </physiologicalReaction>
</comment>
<evidence type="ECO:0000256" key="23">
    <source>
        <dbReference type="ARBA" id="ARBA00048361"/>
    </source>
</evidence>
<reference evidence="45 46" key="1">
    <citation type="journal article" date="2014" name="Nat. Commun.">
        <title>Molecular traces of alternative social organization in a termite genome.</title>
        <authorList>
            <person name="Terrapon N."/>
            <person name="Li C."/>
            <person name="Robertson H.M."/>
            <person name="Ji L."/>
            <person name="Meng X."/>
            <person name="Booth W."/>
            <person name="Chen Z."/>
            <person name="Childers C.P."/>
            <person name="Glastad K.M."/>
            <person name="Gokhale K."/>
            <person name="Gowin J."/>
            <person name="Gronenberg W."/>
            <person name="Hermansen R.A."/>
            <person name="Hu H."/>
            <person name="Hunt B.G."/>
            <person name="Huylmans A.K."/>
            <person name="Khalil S.M."/>
            <person name="Mitchell R.D."/>
            <person name="Munoz-Torres M.C."/>
            <person name="Mustard J.A."/>
            <person name="Pan H."/>
            <person name="Reese J.T."/>
            <person name="Scharf M.E."/>
            <person name="Sun F."/>
            <person name="Vogel H."/>
            <person name="Xiao J."/>
            <person name="Yang W."/>
            <person name="Yang Z."/>
            <person name="Yang Z."/>
            <person name="Zhou J."/>
            <person name="Zhu J."/>
            <person name="Brent C.S."/>
            <person name="Elsik C.G."/>
            <person name="Goodisman M.A."/>
            <person name="Liberles D.A."/>
            <person name="Roe R.M."/>
            <person name="Vargo E.L."/>
            <person name="Vilcinskas A."/>
            <person name="Wang J."/>
            <person name="Bornberg-Bauer E."/>
            <person name="Korb J."/>
            <person name="Zhang G."/>
            <person name="Liebig J."/>
        </authorList>
    </citation>
    <scope>NUCLEOTIDE SEQUENCE [LARGE SCALE GENOMIC DNA]</scope>
    <source>
        <tissue evidence="45">Whole organism</tissue>
    </source>
</reference>
<comment type="catalytic activity">
    <reaction evidence="28">
        <text>(3S)-hydroxyoctanoyl-CoA = (2E)-octenoyl-CoA + H2O</text>
        <dbReference type="Rhea" id="RHEA:31199"/>
        <dbReference type="ChEBI" id="CHEBI:15377"/>
        <dbReference type="ChEBI" id="CHEBI:62242"/>
        <dbReference type="ChEBI" id="CHEBI:62617"/>
    </reaction>
    <physiologicalReaction direction="right-to-left" evidence="28">
        <dbReference type="Rhea" id="RHEA:31201"/>
    </physiologicalReaction>
</comment>
<evidence type="ECO:0000256" key="40">
    <source>
        <dbReference type="PIRSR" id="PIRSR612803-1"/>
    </source>
</evidence>
<dbReference type="GO" id="GO:0070403">
    <property type="term" value="F:NAD+ binding"/>
    <property type="evidence" value="ECO:0007669"/>
    <property type="project" value="InterPro"/>
</dbReference>
<dbReference type="AlphaFoldDB" id="A0A067REB8"/>
<dbReference type="GO" id="GO:0004300">
    <property type="term" value="F:enoyl-CoA hydratase activity"/>
    <property type="evidence" value="ECO:0007669"/>
    <property type="project" value="UniProtKB-EC"/>
</dbReference>
<evidence type="ECO:0000256" key="31">
    <source>
        <dbReference type="ARBA" id="ARBA00052834"/>
    </source>
</evidence>